<dbReference type="RefSeq" id="WP_190919154.1">
    <property type="nucleotide sequence ID" value="NZ_JACXIZ010000026.1"/>
</dbReference>
<accession>A0A927BTN9</accession>
<keyword evidence="1 3" id="KW-0732">Signal</keyword>
<gene>
    <name evidence="4" type="ORF">IDH44_15465</name>
</gene>
<evidence type="ECO:0000256" key="1">
    <source>
        <dbReference type="ARBA" id="ARBA00022729"/>
    </source>
</evidence>
<protein>
    <recommendedName>
        <fullName evidence="6">Extracellular solute-binding protein</fullName>
    </recommendedName>
</protein>
<evidence type="ECO:0008006" key="6">
    <source>
        <dbReference type="Google" id="ProtNLM"/>
    </source>
</evidence>
<dbReference type="SUPFAM" id="SSF53850">
    <property type="entry name" value="Periplasmic binding protein-like II"/>
    <property type="match status" value="1"/>
</dbReference>
<feature type="chain" id="PRO_5038358212" description="Extracellular solute-binding protein" evidence="3">
    <location>
        <begin position="25"/>
        <end position="547"/>
    </location>
</feature>
<keyword evidence="5" id="KW-1185">Reference proteome</keyword>
<feature type="signal peptide" evidence="3">
    <location>
        <begin position="1"/>
        <end position="24"/>
    </location>
</feature>
<dbReference type="PANTHER" id="PTHR43649:SF33">
    <property type="entry name" value="POLYGALACTURONAN_RHAMNOGALACTURONAN-BINDING PROTEIN YTCQ"/>
    <property type="match status" value="1"/>
</dbReference>
<feature type="region of interest" description="Disordered" evidence="2">
    <location>
        <begin position="33"/>
        <end position="53"/>
    </location>
</feature>
<organism evidence="4 5">
    <name type="scientific">Paenibacillus sabuli</name>
    <dbReference type="NCBI Taxonomy" id="2772509"/>
    <lineage>
        <taxon>Bacteria</taxon>
        <taxon>Bacillati</taxon>
        <taxon>Bacillota</taxon>
        <taxon>Bacilli</taxon>
        <taxon>Bacillales</taxon>
        <taxon>Paenibacillaceae</taxon>
        <taxon>Paenibacillus</taxon>
    </lineage>
</organism>
<evidence type="ECO:0000313" key="5">
    <source>
        <dbReference type="Proteomes" id="UP000621560"/>
    </source>
</evidence>
<evidence type="ECO:0000256" key="2">
    <source>
        <dbReference type="SAM" id="MobiDB-lite"/>
    </source>
</evidence>
<evidence type="ECO:0000313" key="4">
    <source>
        <dbReference type="EMBL" id="MBD2846598.1"/>
    </source>
</evidence>
<comment type="caution">
    <text evidence="4">The sequence shown here is derived from an EMBL/GenBank/DDBJ whole genome shotgun (WGS) entry which is preliminary data.</text>
</comment>
<dbReference type="AlphaFoldDB" id="A0A927BTN9"/>
<evidence type="ECO:0000256" key="3">
    <source>
        <dbReference type="SAM" id="SignalP"/>
    </source>
</evidence>
<reference evidence="4" key="1">
    <citation type="submission" date="2020-09" db="EMBL/GenBank/DDBJ databases">
        <title>A novel bacterium of genus Paenibacillus, isolated from South China Sea.</title>
        <authorList>
            <person name="Huang H."/>
            <person name="Mo K."/>
            <person name="Hu Y."/>
        </authorList>
    </citation>
    <scope>NUCLEOTIDE SEQUENCE</scope>
    <source>
        <strain evidence="4">IB182496</strain>
    </source>
</reference>
<sequence length="547" mass="60638">MIGKRKRFIGGVALSLVLVTGIGAGCSNNAGEAPSAVENGENTSGLPDGGMTNLEGYPITKEPITITAAVTYGSLRPEMDTTAIWDYVEEKTNIRVEVEIVKDKDKADLMFASGDFPDLIMNVGINPNQMANAVEGGSFVEMKPLLEQYAPTWNKFMEDNPLVYNGSLATDGKLYSLPYIDFAPFDRNLRDQWIIMGNWLDELNLPVPQTTEEFKEALIAIKANAGKGSIPADVIPYYIYFDNYVGGQFDIYGSFGVYVTDPDYVVVEDGVVKDQSTNPAIKEPLKYLRELYAEGLMPPEIFTDDFTTYASKISSDPPIVAAYHSYANRQPEIGVAMGPLDSGNGEEPLLRSQAYMPGPANTAIITSNNKYPVATVRLLEAIASDTELGLTVSRGTKGIVWDTDEEGKAYQIFWEESPEQMAANAGELGLHNSFVALKDQRFYEETWKELSYDVENSRGWAYENVYKDVVLPNEMVYVQGAIGQDDNNLLNQYKTDLTNYRKAMFADFITGKQDIDATWDTYVAQMKQLGLDAFIELKQKAYNAIAK</sequence>
<dbReference type="Gene3D" id="3.40.190.10">
    <property type="entry name" value="Periplasmic binding protein-like II"/>
    <property type="match status" value="2"/>
</dbReference>
<dbReference type="Proteomes" id="UP000621560">
    <property type="component" value="Unassembled WGS sequence"/>
</dbReference>
<dbReference type="PROSITE" id="PS51257">
    <property type="entry name" value="PROKAR_LIPOPROTEIN"/>
    <property type="match status" value="1"/>
</dbReference>
<dbReference type="EMBL" id="JACXIZ010000026">
    <property type="protein sequence ID" value="MBD2846598.1"/>
    <property type="molecule type" value="Genomic_DNA"/>
</dbReference>
<dbReference type="PANTHER" id="PTHR43649">
    <property type="entry name" value="ARABINOSE-BINDING PROTEIN-RELATED"/>
    <property type="match status" value="1"/>
</dbReference>
<name>A0A927BTN9_9BACL</name>
<dbReference type="InterPro" id="IPR050490">
    <property type="entry name" value="Bact_solute-bd_prot1"/>
</dbReference>
<proteinExistence type="predicted"/>